<gene>
    <name evidence="2" type="ORF">Afil01_41340</name>
</gene>
<evidence type="ECO:0000256" key="1">
    <source>
        <dbReference type="SAM" id="MobiDB-lite"/>
    </source>
</evidence>
<dbReference type="EMBL" id="BSTX01000002">
    <property type="protein sequence ID" value="GLZ79327.1"/>
    <property type="molecule type" value="Genomic_DNA"/>
</dbReference>
<accession>A0A9W6W4J1</accession>
<name>A0A9W6W4J1_9ACTN</name>
<evidence type="ECO:0000313" key="3">
    <source>
        <dbReference type="Proteomes" id="UP001165079"/>
    </source>
</evidence>
<protein>
    <submittedName>
        <fullName evidence="2">Uncharacterized protein</fullName>
    </submittedName>
</protein>
<proteinExistence type="predicted"/>
<sequence>MASCRKARVRLADTREWSHGRPRRPVRPAMPPAVGAVEGVTGRRSRRGGPAPVPGLRVITRR</sequence>
<comment type="caution">
    <text evidence="2">The sequence shown here is derived from an EMBL/GenBank/DDBJ whole genome shotgun (WGS) entry which is preliminary data.</text>
</comment>
<feature type="compositionally biased region" description="Basic and acidic residues" evidence="1">
    <location>
        <begin position="10"/>
        <end position="19"/>
    </location>
</feature>
<keyword evidence="3" id="KW-1185">Reference proteome</keyword>
<evidence type="ECO:0000313" key="2">
    <source>
        <dbReference type="EMBL" id="GLZ79327.1"/>
    </source>
</evidence>
<dbReference type="Proteomes" id="UP001165079">
    <property type="component" value="Unassembled WGS sequence"/>
</dbReference>
<dbReference type="AlphaFoldDB" id="A0A9W6W4J1"/>
<reference evidence="2" key="1">
    <citation type="submission" date="2023-03" db="EMBL/GenBank/DDBJ databases">
        <title>Actinorhabdospora filicis NBRC 111898.</title>
        <authorList>
            <person name="Ichikawa N."/>
            <person name="Sato H."/>
            <person name="Tonouchi N."/>
        </authorList>
    </citation>
    <scope>NUCLEOTIDE SEQUENCE</scope>
    <source>
        <strain evidence="2">NBRC 111898</strain>
    </source>
</reference>
<organism evidence="2 3">
    <name type="scientific">Actinorhabdospora filicis</name>
    <dbReference type="NCBI Taxonomy" id="1785913"/>
    <lineage>
        <taxon>Bacteria</taxon>
        <taxon>Bacillati</taxon>
        <taxon>Actinomycetota</taxon>
        <taxon>Actinomycetes</taxon>
        <taxon>Micromonosporales</taxon>
        <taxon>Micromonosporaceae</taxon>
        <taxon>Actinorhabdospora</taxon>
    </lineage>
</organism>
<feature type="region of interest" description="Disordered" evidence="1">
    <location>
        <begin position="1"/>
        <end position="62"/>
    </location>
</feature>